<proteinExistence type="predicted"/>
<dbReference type="AlphaFoldDB" id="A0A8F0WGJ2"/>
<dbReference type="GO" id="GO:0003735">
    <property type="term" value="F:structural constituent of ribosome"/>
    <property type="evidence" value="ECO:0007669"/>
    <property type="project" value="InterPro"/>
</dbReference>
<dbReference type="EMBL" id="MT383644">
    <property type="protein sequence ID" value="QWM93646.1"/>
    <property type="molecule type" value="Genomic_DNA"/>
</dbReference>
<organism evidence="3">
    <name type="scientific">Navicula veneta</name>
    <dbReference type="NCBI Taxonomy" id="138539"/>
    <lineage>
        <taxon>Eukaryota</taxon>
        <taxon>Sar</taxon>
        <taxon>Stramenopiles</taxon>
        <taxon>Ochrophyta</taxon>
        <taxon>Bacillariophyta</taxon>
        <taxon>Bacillariophyceae</taxon>
        <taxon>Bacillariophycidae</taxon>
        <taxon>Naviculales</taxon>
        <taxon>Naviculaceae</taxon>
        <taxon>Navicula</taxon>
    </lineage>
</organism>
<dbReference type="GeneID" id="67123918"/>
<dbReference type="SUPFAM" id="SSF53137">
    <property type="entry name" value="Translational machinery components"/>
    <property type="match status" value="1"/>
</dbReference>
<keyword evidence="1 3" id="KW-0689">Ribosomal protein</keyword>
<name>A0A8F0WGJ2_9STRA</name>
<dbReference type="GO" id="GO:1990904">
    <property type="term" value="C:ribonucleoprotein complex"/>
    <property type="evidence" value="ECO:0007669"/>
    <property type="project" value="UniProtKB-KW"/>
</dbReference>
<evidence type="ECO:0000313" key="3">
    <source>
        <dbReference type="EMBL" id="QWM93646.1"/>
    </source>
</evidence>
<keyword evidence="2" id="KW-0687">Ribonucleoprotein</keyword>
<dbReference type="RefSeq" id="YP_010134156.1">
    <property type="nucleotide sequence ID" value="NC_056793.1"/>
</dbReference>
<sequence length="182" mass="21589">MKNNINRKENILLSNFSLKKKSLYFKKTNNSIVKLKNLLNEKQNHKKFNSLITTSKSFYNSKKLGSVVIFTINFSFSPVNTFLYITDALGNLKFRYSAGLVEFKGKQKKNRFQVLNRFFRELKKLKITVLKNKPIALHLKNVGSYKYLIIKNIKKKFFVRLVKSYQTYPFNGCRKKKQLRKR</sequence>
<dbReference type="GO" id="GO:0005840">
    <property type="term" value="C:ribosome"/>
    <property type="evidence" value="ECO:0007669"/>
    <property type="project" value="UniProtKB-KW"/>
</dbReference>
<evidence type="ECO:0000256" key="1">
    <source>
        <dbReference type="ARBA" id="ARBA00022980"/>
    </source>
</evidence>
<geneLocation type="mitochondrion" evidence="3"/>
<dbReference type="InterPro" id="IPR036967">
    <property type="entry name" value="Ribosomal_uS11_sf"/>
</dbReference>
<gene>
    <name evidence="3" type="primary">rps11</name>
</gene>
<accession>A0A8F0WGJ2</accession>
<dbReference type="Gene3D" id="3.30.420.80">
    <property type="entry name" value="Ribosomal protein S11"/>
    <property type="match status" value="1"/>
</dbReference>
<evidence type="ECO:0000256" key="2">
    <source>
        <dbReference type="ARBA" id="ARBA00023274"/>
    </source>
</evidence>
<dbReference type="GO" id="GO:0006412">
    <property type="term" value="P:translation"/>
    <property type="evidence" value="ECO:0007669"/>
    <property type="project" value="InterPro"/>
</dbReference>
<protein>
    <submittedName>
        <fullName evidence="3">Ribosomal protein S11</fullName>
    </submittedName>
</protein>
<keyword evidence="3" id="KW-0496">Mitochondrion</keyword>
<reference evidence="3" key="1">
    <citation type="journal article" date="2021" name="Ecol Indic">
        <title>Morphological and molecular identification reveals that waters from an isolated oasis in Tamanrasset (extreme South of Algerian Sahara) are colonized by opportunistic and pollution-tolerant diatom species.</title>
        <authorList>
            <person name="Gastineau R."/>
            <person name="Hamedi C."/>
            <person name="Baba Hamed M.B."/>
            <person name="Abi-Ayad S.-M.E.-A."/>
            <person name="Bak M."/>
            <person name="Lemieux C."/>
            <person name="Turmel M."/>
            <person name="Dobosz S."/>
            <person name="Wrobel R.J."/>
            <person name="Kierzek A."/>
            <person name="Lange-Bertalot H."/>
            <person name="Witkowski A."/>
        </authorList>
    </citation>
    <scope>NUCLEOTIDE SEQUENCE</scope>
    <source>
        <strain evidence="3">SZCZR1826</strain>
    </source>
</reference>